<feature type="region of interest" description="Disordered" evidence="5">
    <location>
        <begin position="1"/>
        <end position="27"/>
    </location>
</feature>
<dbReference type="InterPro" id="IPR050613">
    <property type="entry name" value="Sec_Metabolite_Reg"/>
</dbReference>
<feature type="domain" description="Zn(2)-C6 fungal-type" evidence="6">
    <location>
        <begin position="32"/>
        <end position="63"/>
    </location>
</feature>
<dbReference type="CDD" id="cd12148">
    <property type="entry name" value="fungal_TF_MHR"/>
    <property type="match status" value="1"/>
</dbReference>
<dbReference type="PANTHER" id="PTHR31001">
    <property type="entry name" value="UNCHARACTERIZED TRANSCRIPTIONAL REGULATORY PROTEIN"/>
    <property type="match status" value="1"/>
</dbReference>
<dbReference type="Pfam" id="PF04082">
    <property type="entry name" value="Fungal_trans"/>
    <property type="match status" value="1"/>
</dbReference>
<dbReference type="EMBL" id="KV426038">
    <property type="protein sequence ID" value="KZV90892.1"/>
    <property type="molecule type" value="Genomic_DNA"/>
</dbReference>
<sequence length="443" mass="49898">MHIMTTTAARTGDAPAARRRTAETRDKGTTSSCAECKRLRLRCDKKIPCITCTRRGCASICPHETLVKGVVQGKRLVLTTSRQLYDKIDAMRKRVVELQDAIERMDDKKEVRIASLSSAQEDGLPELVGKLALEHEVFFGPHAASELFFFYDSSPPTPSWGNAKPRRCILSQFMARRLAMPGVVDVAQLFRVLPEEEIVRSSLAYFFENVSWIFGAVSQNRVNTLADAYYKGDLCPLTEAFGRQRRNYAVLVMSVAVALVLDPHVEAVPDAHHYYTLASVALAYDEALENPDLDAIWTLHLMAWFMHLDGNPESMSRAYSLAGLASRLCQNLGLHRDDAGWNLPSEAKQERRQLVWDVLWHDLCLAKTLGRPSAFSLHHFDARLPYDTEAYLDDEGVWKQSFAAWNHCFASAVMHRVHAEAFGAGSVTRDTVMDSKPRRMDHQ</sequence>
<accession>A0A165GRB2</accession>
<dbReference type="GO" id="GO:0008270">
    <property type="term" value="F:zinc ion binding"/>
    <property type="evidence" value="ECO:0007669"/>
    <property type="project" value="InterPro"/>
</dbReference>
<dbReference type="InterPro" id="IPR001138">
    <property type="entry name" value="Zn2Cys6_DnaBD"/>
</dbReference>
<dbReference type="SMART" id="SM00906">
    <property type="entry name" value="Fungal_trans"/>
    <property type="match status" value="1"/>
</dbReference>
<comment type="subcellular location">
    <subcellularLocation>
        <location evidence="1">Nucleus</location>
    </subcellularLocation>
</comment>
<dbReference type="PROSITE" id="PS50048">
    <property type="entry name" value="ZN2_CY6_FUNGAL_2"/>
    <property type="match status" value="1"/>
</dbReference>
<dbReference type="STRING" id="1314781.A0A165GRB2"/>
<dbReference type="InterPro" id="IPR007219">
    <property type="entry name" value="XnlR_reg_dom"/>
</dbReference>
<dbReference type="InterPro" id="IPR036864">
    <property type="entry name" value="Zn2-C6_fun-type_DNA-bd_sf"/>
</dbReference>
<dbReference type="Proteomes" id="UP000077266">
    <property type="component" value="Unassembled WGS sequence"/>
</dbReference>
<dbReference type="PROSITE" id="PS00463">
    <property type="entry name" value="ZN2_CY6_FUNGAL_1"/>
    <property type="match status" value="1"/>
</dbReference>
<keyword evidence="2" id="KW-0479">Metal-binding</keyword>
<dbReference type="OrthoDB" id="424974at2759"/>
<dbReference type="GO" id="GO:0006351">
    <property type="term" value="P:DNA-templated transcription"/>
    <property type="evidence" value="ECO:0007669"/>
    <property type="project" value="InterPro"/>
</dbReference>
<evidence type="ECO:0000313" key="7">
    <source>
        <dbReference type="EMBL" id="KZV90892.1"/>
    </source>
</evidence>
<evidence type="ECO:0000256" key="2">
    <source>
        <dbReference type="ARBA" id="ARBA00022723"/>
    </source>
</evidence>
<dbReference type="GO" id="GO:0005634">
    <property type="term" value="C:nucleus"/>
    <property type="evidence" value="ECO:0007669"/>
    <property type="project" value="UniProtKB-SubCell"/>
</dbReference>
<evidence type="ECO:0000259" key="6">
    <source>
        <dbReference type="PROSITE" id="PS50048"/>
    </source>
</evidence>
<dbReference type="GO" id="GO:0000981">
    <property type="term" value="F:DNA-binding transcription factor activity, RNA polymerase II-specific"/>
    <property type="evidence" value="ECO:0007669"/>
    <property type="project" value="InterPro"/>
</dbReference>
<protein>
    <recommendedName>
        <fullName evidence="6">Zn(2)-C6 fungal-type domain-containing protein</fullName>
    </recommendedName>
</protein>
<evidence type="ECO:0000256" key="3">
    <source>
        <dbReference type="ARBA" id="ARBA00023242"/>
    </source>
</evidence>
<feature type="coiled-coil region" evidence="4">
    <location>
        <begin position="81"/>
        <end position="108"/>
    </location>
</feature>
<dbReference type="CDD" id="cd00067">
    <property type="entry name" value="GAL4"/>
    <property type="match status" value="1"/>
</dbReference>
<keyword evidence="8" id="KW-1185">Reference proteome</keyword>
<evidence type="ECO:0000313" key="8">
    <source>
        <dbReference type="Proteomes" id="UP000077266"/>
    </source>
</evidence>
<evidence type="ECO:0000256" key="5">
    <source>
        <dbReference type="SAM" id="MobiDB-lite"/>
    </source>
</evidence>
<keyword evidence="3" id="KW-0539">Nucleus</keyword>
<dbReference type="InParanoid" id="A0A165GRB2"/>
<organism evidence="7 8">
    <name type="scientific">Exidia glandulosa HHB12029</name>
    <dbReference type="NCBI Taxonomy" id="1314781"/>
    <lineage>
        <taxon>Eukaryota</taxon>
        <taxon>Fungi</taxon>
        <taxon>Dikarya</taxon>
        <taxon>Basidiomycota</taxon>
        <taxon>Agaricomycotina</taxon>
        <taxon>Agaricomycetes</taxon>
        <taxon>Auriculariales</taxon>
        <taxon>Exidiaceae</taxon>
        <taxon>Exidia</taxon>
    </lineage>
</organism>
<evidence type="ECO:0000256" key="4">
    <source>
        <dbReference type="SAM" id="Coils"/>
    </source>
</evidence>
<keyword evidence="4" id="KW-0175">Coiled coil</keyword>
<dbReference type="AlphaFoldDB" id="A0A165GRB2"/>
<gene>
    <name evidence="7" type="ORF">EXIGLDRAFT_108231</name>
</gene>
<evidence type="ECO:0000256" key="1">
    <source>
        <dbReference type="ARBA" id="ARBA00004123"/>
    </source>
</evidence>
<name>A0A165GRB2_EXIGL</name>
<dbReference type="Gene3D" id="4.10.240.10">
    <property type="entry name" value="Zn(2)-C6 fungal-type DNA-binding domain"/>
    <property type="match status" value="1"/>
</dbReference>
<proteinExistence type="predicted"/>
<reference evidence="7 8" key="1">
    <citation type="journal article" date="2016" name="Mol. Biol. Evol.">
        <title>Comparative Genomics of Early-Diverging Mushroom-Forming Fungi Provides Insights into the Origins of Lignocellulose Decay Capabilities.</title>
        <authorList>
            <person name="Nagy L.G."/>
            <person name="Riley R."/>
            <person name="Tritt A."/>
            <person name="Adam C."/>
            <person name="Daum C."/>
            <person name="Floudas D."/>
            <person name="Sun H."/>
            <person name="Yadav J.S."/>
            <person name="Pangilinan J."/>
            <person name="Larsson K.H."/>
            <person name="Matsuura K."/>
            <person name="Barry K."/>
            <person name="Labutti K."/>
            <person name="Kuo R."/>
            <person name="Ohm R.A."/>
            <person name="Bhattacharya S.S."/>
            <person name="Shirouzu T."/>
            <person name="Yoshinaga Y."/>
            <person name="Martin F.M."/>
            <person name="Grigoriev I.V."/>
            <person name="Hibbett D.S."/>
        </authorList>
    </citation>
    <scope>NUCLEOTIDE SEQUENCE [LARGE SCALE GENOMIC DNA]</scope>
    <source>
        <strain evidence="7 8">HHB12029</strain>
    </source>
</reference>
<dbReference type="GO" id="GO:0003677">
    <property type="term" value="F:DNA binding"/>
    <property type="evidence" value="ECO:0007669"/>
    <property type="project" value="InterPro"/>
</dbReference>